<dbReference type="Gene3D" id="3.40.720.10">
    <property type="entry name" value="Alkaline Phosphatase, subunit A"/>
    <property type="match status" value="1"/>
</dbReference>
<sequence>MSTTPNVLVVIADSLRAKSVSAFGGRRETTPFLSAFSTEATTYTQARSHSNWTLPSHASLFTGSSTAAAQFDIDTRLAPHQTIFEELAADGYQTSLFTDNPFLIDHQTGLDNAFTTAVGSPETFDTKYETNGSLGDWPNGFWYADQLLSWSADQTTPWAACLNLMDTHRPYEPQPAYDIWSDERIRQIQSEMGFKWHWEFLSGNVSLGFAKLLETIYYGAVRQVDAIFEQLVETLRDRGTLDNTLIIFTSDHGEAFGAETALSNEPPAISHRIGTHELLYHVPLFVRLPRTTNTSASTASIGGTVISDLAELAGIPRLIRSVVADNNDSDIDPQHAICAKDGVTVATQLPIPAGMQREAARICETADPYTKRADIIYSQRSDGTILKQARWGEDAYETLITGQFEREDMGQIDTPTVIDAVASDHKTSEISINSIDEYDEFAEQYSNEFAEELEDQLEALGYR</sequence>
<dbReference type="GeneID" id="12448621"/>
<feature type="domain" description="Sulfatase N-terminal" evidence="3">
    <location>
        <begin position="5"/>
        <end position="295"/>
    </location>
</feature>
<dbReference type="PANTHER" id="PTHR42693:SF53">
    <property type="entry name" value="ENDO-4-O-SULFATASE"/>
    <property type="match status" value="1"/>
</dbReference>
<dbReference type="HOGENOM" id="CLU_006332_14_2_2"/>
<dbReference type="SUPFAM" id="SSF53649">
    <property type="entry name" value="Alkaline phosphatase-like"/>
    <property type="match status" value="1"/>
</dbReference>
<proteinExistence type="inferred from homology"/>
<dbReference type="Pfam" id="PF00884">
    <property type="entry name" value="Sulfatase"/>
    <property type="match status" value="1"/>
</dbReference>
<dbReference type="Proteomes" id="UP000007954">
    <property type="component" value="Chromosome"/>
</dbReference>
<dbReference type="KEGG" id="hwc:Hqrw_3765"/>
<protein>
    <submittedName>
        <fullName evidence="4">AlkP-core domain protein</fullName>
    </submittedName>
</protein>
<dbReference type="InterPro" id="IPR017850">
    <property type="entry name" value="Alkaline_phosphatase_core_sf"/>
</dbReference>
<dbReference type="EMBL" id="FR746099">
    <property type="protein sequence ID" value="CCC41502.1"/>
    <property type="molecule type" value="Genomic_DNA"/>
</dbReference>
<dbReference type="AlphaFoldDB" id="G0LN32"/>
<comment type="similarity">
    <text evidence="1">Belongs to the sulfatase family.</text>
</comment>
<dbReference type="PANTHER" id="PTHR42693">
    <property type="entry name" value="ARYLSULFATASE FAMILY MEMBER"/>
    <property type="match status" value="1"/>
</dbReference>
<organism evidence="4 5">
    <name type="scientific">Haloquadratum walsbyi (strain DSM 16854 / JCM 12705 / C23)</name>
    <dbReference type="NCBI Taxonomy" id="768065"/>
    <lineage>
        <taxon>Archaea</taxon>
        <taxon>Methanobacteriati</taxon>
        <taxon>Methanobacteriota</taxon>
        <taxon>Stenosarchaea group</taxon>
        <taxon>Halobacteria</taxon>
        <taxon>Halobacteriales</taxon>
        <taxon>Haloferacaceae</taxon>
        <taxon>Haloquadratum</taxon>
    </lineage>
</organism>
<reference evidence="4 5" key="1">
    <citation type="journal article" date="2011" name="PLoS ONE">
        <title>Haloquadratum walsbyi: limited diversity in a global pond.</title>
        <authorList>
            <person name="Dyall-Smith M."/>
            <person name="Pfeiffer F."/>
            <person name="Klee K."/>
            <person name="Palm P."/>
            <person name="Gross K."/>
            <person name="Schuster S.C."/>
            <person name="Rampp M."/>
            <person name="Oesterhelt D."/>
        </authorList>
    </citation>
    <scope>NUCLEOTIDE SEQUENCE [LARGE SCALE GENOMIC DNA]</scope>
    <source>
        <strain evidence="5">DSM 16854 / JCM 12705 / C23</strain>
    </source>
</reference>
<gene>
    <name evidence="4" type="ordered locus">Hqrw_3765</name>
</gene>
<evidence type="ECO:0000313" key="4">
    <source>
        <dbReference type="EMBL" id="CCC41502.1"/>
    </source>
</evidence>
<accession>G0LN32</accession>
<evidence type="ECO:0000313" key="5">
    <source>
        <dbReference type="Proteomes" id="UP000007954"/>
    </source>
</evidence>
<evidence type="ECO:0000256" key="1">
    <source>
        <dbReference type="ARBA" id="ARBA00008779"/>
    </source>
</evidence>
<dbReference type="GO" id="GO:0004065">
    <property type="term" value="F:arylsulfatase activity"/>
    <property type="evidence" value="ECO:0007669"/>
    <property type="project" value="TreeGrafter"/>
</dbReference>
<dbReference type="OrthoDB" id="3164at2157"/>
<dbReference type="InterPro" id="IPR000917">
    <property type="entry name" value="Sulfatase_N"/>
</dbReference>
<name>G0LN32_HALWC</name>
<evidence type="ECO:0000256" key="2">
    <source>
        <dbReference type="ARBA" id="ARBA00022801"/>
    </source>
</evidence>
<evidence type="ECO:0000259" key="3">
    <source>
        <dbReference type="Pfam" id="PF00884"/>
    </source>
</evidence>
<dbReference type="InterPro" id="IPR050738">
    <property type="entry name" value="Sulfatase"/>
</dbReference>
<dbReference type="RefSeq" id="WP_014556863.1">
    <property type="nucleotide sequence ID" value="NC_017459.1"/>
</dbReference>
<keyword evidence="2" id="KW-0378">Hydrolase</keyword>